<dbReference type="AlphaFoldDB" id="A0A975GBF8"/>
<sequence>MSLIFVFSSCGVSTESNTIKETIVVVENNTTDTTDDTTEGENLGVDTNTTNSTGGVTVIDPSSSGFDKTGASYDANSCNIVGDYKAISDTSFDPLSTVDPVNGIEINSDLGYTSDLQGTTVAIYYPTLTKVLVGQFVNVYTDKKYRFGFDKAWLSNVNKTVYVRTPSIDGLDYSCYRFTLTSLTPGAITSTKVYR</sequence>
<reference evidence="2" key="2">
    <citation type="submission" date="2021-04" db="EMBL/GenBank/DDBJ databases">
        <title>Isolation and characterization of a novel species of the genus Sulfurimonas.</title>
        <authorList>
            <person name="Fukui M."/>
        </authorList>
    </citation>
    <scope>NUCLEOTIDE SEQUENCE</scope>
    <source>
        <strain evidence="2">H1576</strain>
    </source>
</reference>
<evidence type="ECO:0000313" key="3">
    <source>
        <dbReference type="Proteomes" id="UP000671852"/>
    </source>
</evidence>
<reference evidence="2" key="1">
    <citation type="submission" date="2019-11" db="EMBL/GenBank/DDBJ databases">
        <authorList>
            <person name="Kojima H."/>
        </authorList>
    </citation>
    <scope>NUCLEOTIDE SEQUENCE</scope>
    <source>
        <strain evidence="2">H1576</strain>
    </source>
</reference>
<feature type="compositionally biased region" description="Low complexity" evidence="1">
    <location>
        <begin position="40"/>
        <end position="54"/>
    </location>
</feature>
<dbReference type="KEGG" id="saqt:GJV85_00245"/>
<dbReference type="RefSeq" id="WP_207561890.1">
    <property type="nucleotide sequence ID" value="NZ_CP046072.1"/>
</dbReference>
<proteinExistence type="predicted"/>
<evidence type="ECO:0000256" key="1">
    <source>
        <dbReference type="SAM" id="MobiDB-lite"/>
    </source>
</evidence>
<organism evidence="2 3">
    <name type="scientific">Sulfurimonas aquatica</name>
    <dbReference type="NCBI Taxonomy" id="2672570"/>
    <lineage>
        <taxon>Bacteria</taxon>
        <taxon>Pseudomonadati</taxon>
        <taxon>Campylobacterota</taxon>
        <taxon>Epsilonproteobacteria</taxon>
        <taxon>Campylobacterales</taxon>
        <taxon>Sulfurimonadaceae</taxon>
        <taxon>Sulfurimonas</taxon>
    </lineage>
</organism>
<accession>A0A975GBF8</accession>
<gene>
    <name evidence="2" type="ORF">GJV85_00245</name>
</gene>
<keyword evidence="3" id="KW-1185">Reference proteome</keyword>
<dbReference type="EMBL" id="CP046072">
    <property type="protein sequence ID" value="QSZ40611.1"/>
    <property type="molecule type" value="Genomic_DNA"/>
</dbReference>
<protein>
    <submittedName>
        <fullName evidence="2">Uncharacterized protein</fullName>
    </submittedName>
</protein>
<feature type="region of interest" description="Disordered" evidence="1">
    <location>
        <begin position="31"/>
        <end position="54"/>
    </location>
</feature>
<evidence type="ECO:0000313" key="2">
    <source>
        <dbReference type="EMBL" id="QSZ40611.1"/>
    </source>
</evidence>
<name>A0A975GBF8_9BACT</name>
<dbReference type="Proteomes" id="UP000671852">
    <property type="component" value="Chromosome"/>
</dbReference>